<protein>
    <submittedName>
        <fullName evidence="1">Uncharacterized protein</fullName>
    </submittedName>
</protein>
<name>A0A0X3PMW9_SCHSO</name>
<dbReference type="EMBL" id="GEEE01012048">
    <property type="protein sequence ID" value="JAP51177.1"/>
    <property type="molecule type" value="Transcribed_RNA"/>
</dbReference>
<proteinExistence type="predicted"/>
<accession>A0A0X3PMW9</accession>
<evidence type="ECO:0000313" key="1">
    <source>
        <dbReference type="EMBL" id="JAP51177.1"/>
    </source>
</evidence>
<sequence length="115" mass="13194">NTRRRSVRYSVTLVVPENLAGKQNYRISGVIILSSACKPPHRIVDVKEFLPPEFREIGLVKQPLLCERVYVKAFTCQGIWTGLHVVRDTGCTLPQIQTLKHAVLIEFWRSHKIPM</sequence>
<feature type="non-terminal residue" evidence="1">
    <location>
        <position position="1"/>
    </location>
</feature>
<reference evidence="1" key="1">
    <citation type="submission" date="2016-01" db="EMBL/GenBank/DDBJ databases">
        <title>Reference transcriptome for the parasite Schistocephalus solidus: insights into the molecular evolution of parasitism.</title>
        <authorList>
            <person name="Hebert F.O."/>
            <person name="Grambauer S."/>
            <person name="Barber I."/>
            <person name="Landry C.R."/>
            <person name="Aubin-Horth N."/>
        </authorList>
    </citation>
    <scope>NUCLEOTIDE SEQUENCE</scope>
</reference>
<gene>
    <name evidence="1" type="ORF">TR147517</name>
</gene>
<organism evidence="1">
    <name type="scientific">Schistocephalus solidus</name>
    <name type="common">Tapeworm</name>
    <dbReference type="NCBI Taxonomy" id="70667"/>
    <lineage>
        <taxon>Eukaryota</taxon>
        <taxon>Metazoa</taxon>
        <taxon>Spiralia</taxon>
        <taxon>Lophotrochozoa</taxon>
        <taxon>Platyhelminthes</taxon>
        <taxon>Cestoda</taxon>
        <taxon>Eucestoda</taxon>
        <taxon>Diphyllobothriidea</taxon>
        <taxon>Diphyllobothriidae</taxon>
        <taxon>Schistocephalus</taxon>
    </lineage>
</organism>
<dbReference type="AlphaFoldDB" id="A0A0X3PMW9"/>